<proteinExistence type="predicted"/>
<evidence type="ECO:0000313" key="3">
    <source>
        <dbReference type="Proteomes" id="UP001279734"/>
    </source>
</evidence>
<keyword evidence="3" id="KW-1185">Reference proteome</keyword>
<evidence type="ECO:0000313" key="2">
    <source>
        <dbReference type="EMBL" id="GMH03310.1"/>
    </source>
</evidence>
<name>A0AAD3S2M0_NEPGR</name>
<feature type="region of interest" description="Disordered" evidence="1">
    <location>
        <begin position="53"/>
        <end position="78"/>
    </location>
</feature>
<comment type="caution">
    <text evidence="2">The sequence shown here is derived from an EMBL/GenBank/DDBJ whole genome shotgun (WGS) entry which is preliminary data.</text>
</comment>
<organism evidence="2 3">
    <name type="scientific">Nepenthes gracilis</name>
    <name type="common">Slender pitcher plant</name>
    <dbReference type="NCBI Taxonomy" id="150966"/>
    <lineage>
        <taxon>Eukaryota</taxon>
        <taxon>Viridiplantae</taxon>
        <taxon>Streptophyta</taxon>
        <taxon>Embryophyta</taxon>
        <taxon>Tracheophyta</taxon>
        <taxon>Spermatophyta</taxon>
        <taxon>Magnoliopsida</taxon>
        <taxon>eudicotyledons</taxon>
        <taxon>Gunneridae</taxon>
        <taxon>Pentapetalae</taxon>
        <taxon>Caryophyllales</taxon>
        <taxon>Nepenthaceae</taxon>
        <taxon>Nepenthes</taxon>
    </lineage>
</organism>
<dbReference type="AlphaFoldDB" id="A0AAD3S2M0"/>
<dbReference type="EMBL" id="BSYO01000004">
    <property type="protein sequence ID" value="GMH03310.1"/>
    <property type="molecule type" value="Genomic_DNA"/>
</dbReference>
<feature type="compositionally biased region" description="Low complexity" evidence="1">
    <location>
        <begin position="53"/>
        <end position="75"/>
    </location>
</feature>
<accession>A0AAD3S2M0</accession>
<reference evidence="2" key="1">
    <citation type="submission" date="2023-05" db="EMBL/GenBank/DDBJ databases">
        <title>Nepenthes gracilis genome sequencing.</title>
        <authorList>
            <person name="Fukushima K."/>
        </authorList>
    </citation>
    <scope>NUCLEOTIDE SEQUENCE</scope>
    <source>
        <strain evidence="2">SING2019-196</strain>
    </source>
</reference>
<gene>
    <name evidence="2" type="ORF">Nepgr_005149</name>
</gene>
<protein>
    <submittedName>
        <fullName evidence="2">Uncharacterized protein</fullName>
    </submittedName>
</protein>
<sequence length="102" mass="10866">MYLHHIIEAKDNVTLNTCRDANFVALTSQVDNVSAVEFASCFFGAPGLSIAVSRTSSSSTSPNNSPSSPVTASPSGLSLSISNNESRHPYHLTLILVLQLLF</sequence>
<evidence type="ECO:0000256" key="1">
    <source>
        <dbReference type="SAM" id="MobiDB-lite"/>
    </source>
</evidence>
<dbReference type="Proteomes" id="UP001279734">
    <property type="component" value="Unassembled WGS sequence"/>
</dbReference>